<sequence length="276" mass="30667">MSACKPGCTLRLNDDEALGLLRALYEEGTIQFIQVQAIPLPRRSFREHLDRIAAAGIPAVIHAPHHSHGVNPCAPAARDNRPLDVIEAHIEEAMNQTLEAADTLGAETIVLHAGRYEPGGRAAAEETFAAFLDRHNDPRLTLENLPAVHAGYPFLGNTAGELAELAGTKITRFCLDFPHLACTTNYRQISFMEELARFEALNVTLHHLSNVRRGSITDEHLELDHPEGGLDLEAVFSRLRRHPEIPTVLEYKRDPAVYLSQVRVFAGLWEERRAGE</sequence>
<evidence type="ECO:0000313" key="3">
    <source>
        <dbReference type="Proteomes" id="UP001305652"/>
    </source>
</evidence>
<proteinExistence type="predicted"/>
<dbReference type="Pfam" id="PF01261">
    <property type="entry name" value="AP_endonuc_2"/>
    <property type="match status" value="1"/>
</dbReference>
<name>A0AAX4FWY7_9EURY</name>
<evidence type="ECO:0000259" key="1">
    <source>
        <dbReference type="Pfam" id="PF01261"/>
    </source>
</evidence>
<reference evidence="2 3" key="1">
    <citation type="submission" date="2023-10" db="EMBL/GenBank/DDBJ databases">
        <title>The complete genome sequence of Methanoculleus receptaculi DSM 18860.</title>
        <authorList>
            <person name="Lai S.-J."/>
            <person name="You Y.-T."/>
            <person name="Chen S.-C."/>
        </authorList>
    </citation>
    <scope>NUCLEOTIDE SEQUENCE [LARGE SCALE GENOMIC DNA]</scope>
    <source>
        <strain evidence="2 3">DSM 18860</strain>
    </source>
</reference>
<dbReference type="GeneID" id="85733564"/>
<organism evidence="2 3">
    <name type="scientific">Methanoculleus receptaculi</name>
    <dbReference type="NCBI Taxonomy" id="394967"/>
    <lineage>
        <taxon>Archaea</taxon>
        <taxon>Methanobacteriati</taxon>
        <taxon>Methanobacteriota</taxon>
        <taxon>Stenosarchaea group</taxon>
        <taxon>Methanomicrobia</taxon>
        <taxon>Methanomicrobiales</taxon>
        <taxon>Methanomicrobiaceae</taxon>
        <taxon>Methanoculleus</taxon>
    </lineage>
</organism>
<evidence type="ECO:0000313" key="2">
    <source>
        <dbReference type="EMBL" id="WOX57676.1"/>
    </source>
</evidence>
<dbReference type="KEGG" id="mrc:R6Y96_10365"/>
<dbReference type="AlphaFoldDB" id="A0AAX4FWY7"/>
<keyword evidence="3" id="KW-1185">Reference proteome</keyword>
<dbReference type="EMBL" id="CP137642">
    <property type="protein sequence ID" value="WOX57676.1"/>
    <property type="molecule type" value="Genomic_DNA"/>
</dbReference>
<dbReference type="Gene3D" id="3.20.20.150">
    <property type="entry name" value="Divalent-metal-dependent TIM barrel enzymes"/>
    <property type="match status" value="1"/>
</dbReference>
<dbReference type="RefSeq" id="WP_318621383.1">
    <property type="nucleotide sequence ID" value="NZ_CP137642.1"/>
</dbReference>
<feature type="domain" description="Xylose isomerase-like TIM barrel" evidence="1">
    <location>
        <begin position="38"/>
        <end position="258"/>
    </location>
</feature>
<dbReference type="SUPFAM" id="SSF51658">
    <property type="entry name" value="Xylose isomerase-like"/>
    <property type="match status" value="1"/>
</dbReference>
<protein>
    <submittedName>
        <fullName evidence="2">TIM barrel protein</fullName>
    </submittedName>
</protein>
<gene>
    <name evidence="2" type="ORF">R6Y96_10365</name>
</gene>
<dbReference type="InterPro" id="IPR036237">
    <property type="entry name" value="Xyl_isomerase-like_sf"/>
</dbReference>
<dbReference type="InterPro" id="IPR013022">
    <property type="entry name" value="Xyl_isomerase-like_TIM-brl"/>
</dbReference>
<dbReference type="Proteomes" id="UP001305652">
    <property type="component" value="Chromosome"/>
</dbReference>
<accession>A0AAX4FWY7</accession>